<protein>
    <recommendedName>
        <fullName evidence="3">Gas vesicle protein</fullName>
    </recommendedName>
</protein>
<reference evidence="1 2" key="1">
    <citation type="submission" date="2012-05" db="EMBL/GenBank/DDBJ databases">
        <title>Genome sequence of Nitritalea halalkaliphila LW7.</title>
        <authorList>
            <person name="Jangir P.K."/>
            <person name="Singh A."/>
            <person name="Shivaji S."/>
            <person name="Sharma R."/>
        </authorList>
    </citation>
    <scope>NUCLEOTIDE SEQUENCE [LARGE SCALE GENOMIC DNA]</scope>
    <source>
        <strain evidence="1 2">LW7</strain>
    </source>
</reference>
<gene>
    <name evidence="1" type="ORF">A3SI_10829</name>
</gene>
<dbReference type="Pfam" id="PF12732">
    <property type="entry name" value="YtxH"/>
    <property type="match status" value="1"/>
</dbReference>
<evidence type="ECO:0008006" key="3">
    <source>
        <dbReference type="Google" id="ProtNLM"/>
    </source>
</evidence>
<evidence type="ECO:0000313" key="1">
    <source>
        <dbReference type="EMBL" id="EIM76300.1"/>
    </source>
</evidence>
<dbReference type="InterPro" id="IPR052928">
    <property type="entry name" value="Desiccation-related_membrane"/>
</dbReference>
<evidence type="ECO:0000313" key="2">
    <source>
        <dbReference type="Proteomes" id="UP000005551"/>
    </source>
</evidence>
<sequence length="85" mass="9143">MSSTKFLLGVLLGAAVGVQAGILLAPDKGKNTRKKLTKQGEKYWDEASDKLGSLLDGLNKKVDEVSGEVDKLAKKTKNEIEKAVK</sequence>
<dbReference type="EMBL" id="AJYA01000022">
    <property type="protein sequence ID" value="EIM76300.1"/>
    <property type="molecule type" value="Genomic_DNA"/>
</dbReference>
<dbReference type="InterPro" id="IPR024623">
    <property type="entry name" value="YtxH"/>
</dbReference>
<dbReference type="AlphaFoldDB" id="I5C398"/>
<keyword evidence="2" id="KW-1185">Reference proteome</keyword>
<name>I5C398_9BACT</name>
<dbReference type="OrthoDB" id="676025at2"/>
<dbReference type="STRING" id="1189621.A3SI_10829"/>
<organism evidence="1 2">
    <name type="scientific">Nitritalea halalkaliphila LW7</name>
    <dbReference type="NCBI Taxonomy" id="1189621"/>
    <lineage>
        <taxon>Bacteria</taxon>
        <taxon>Pseudomonadati</taxon>
        <taxon>Bacteroidota</taxon>
        <taxon>Cytophagia</taxon>
        <taxon>Cytophagales</taxon>
        <taxon>Cyclobacteriaceae</taxon>
        <taxon>Nitritalea</taxon>
    </lineage>
</organism>
<accession>I5C398</accession>
<proteinExistence type="predicted"/>
<dbReference type="Proteomes" id="UP000005551">
    <property type="component" value="Unassembled WGS sequence"/>
</dbReference>
<dbReference type="PANTHER" id="PTHR35792:SF2">
    <property type="entry name" value="GENERAL STRESS PROTEIN"/>
    <property type="match status" value="1"/>
</dbReference>
<dbReference type="RefSeq" id="WP_009055163.1">
    <property type="nucleotide sequence ID" value="NZ_AJYA01000022.1"/>
</dbReference>
<comment type="caution">
    <text evidence="1">The sequence shown here is derived from an EMBL/GenBank/DDBJ whole genome shotgun (WGS) entry which is preliminary data.</text>
</comment>
<dbReference type="PANTHER" id="PTHR35792">
    <property type="entry name" value="GENERAL STRESS PROTEIN"/>
    <property type="match status" value="1"/>
</dbReference>